<dbReference type="PROSITE" id="PS01027">
    <property type="entry name" value="GLYCOSYL_HYDROL_F39"/>
    <property type="match status" value="1"/>
</dbReference>
<dbReference type="PANTHER" id="PTHR12631:SF10">
    <property type="entry name" value="BETA-XYLOSIDASE-LIKE PROTEIN-RELATED"/>
    <property type="match status" value="1"/>
</dbReference>
<keyword evidence="2" id="KW-0378">Hydrolase</keyword>
<evidence type="ECO:0000259" key="6">
    <source>
        <dbReference type="Pfam" id="PF01229"/>
    </source>
</evidence>
<evidence type="ECO:0000256" key="4">
    <source>
        <dbReference type="PIRSR" id="PIRSR600514-1"/>
    </source>
</evidence>
<dbReference type="Gene3D" id="3.20.20.80">
    <property type="entry name" value="Glycosidases"/>
    <property type="match status" value="1"/>
</dbReference>
<dbReference type="PATRIC" id="fig|1163408.3.peg.2657"/>
<dbReference type="InterPro" id="IPR051923">
    <property type="entry name" value="Glycosyl_Hydrolase_39"/>
</dbReference>
<feature type="active site" description="Proton donor" evidence="4">
    <location>
        <position position="187"/>
    </location>
</feature>
<accession>I4VMD2</accession>
<proteinExistence type="inferred from homology"/>
<dbReference type="OrthoDB" id="9776971at2"/>
<dbReference type="GO" id="GO:0005975">
    <property type="term" value="P:carbohydrate metabolic process"/>
    <property type="evidence" value="ECO:0007669"/>
    <property type="project" value="InterPro"/>
</dbReference>
<dbReference type="PROSITE" id="PS51257">
    <property type="entry name" value="PROKAR_LIPOPROTEIN"/>
    <property type="match status" value="1"/>
</dbReference>
<comment type="similarity">
    <text evidence="1">Belongs to the glycosyl hydrolase 39 family.</text>
</comment>
<dbReference type="STRING" id="1163408.UU9_13032"/>
<dbReference type="InterPro" id="IPR000514">
    <property type="entry name" value="Glyco_hydro_39"/>
</dbReference>
<comment type="caution">
    <text evidence="7">The sequence shown here is derived from an EMBL/GenBank/DDBJ whole genome shotgun (WGS) entry which is preliminary data.</text>
</comment>
<keyword evidence="3" id="KW-0326">Glycosidase</keyword>
<keyword evidence="5" id="KW-0732">Signal</keyword>
<dbReference type="InterPro" id="IPR017853">
    <property type="entry name" value="GH"/>
</dbReference>
<evidence type="ECO:0000256" key="2">
    <source>
        <dbReference type="ARBA" id="ARBA00022801"/>
    </source>
</evidence>
<protein>
    <submittedName>
        <fullName evidence="7">Xylan 1,4-beta-xylosidase</fullName>
    </submittedName>
</protein>
<evidence type="ECO:0000313" key="8">
    <source>
        <dbReference type="Proteomes" id="UP000004210"/>
    </source>
</evidence>
<dbReference type="SUPFAM" id="SSF51445">
    <property type="entry name" value="(Trans)glycosidases"/>
    <property type="match status" value="1"/>
</dbReference>
<dbReference type="InterPro" id="IPR049165">
    <property type="entry name" value="GH39_as"/>
</dbReference>
<dbReference type="Pfam" id="PF01229">
    <property type="entry name" value="Glyco_hydro_39"/>
    <property type="match status" value="1"/>
</dbReference>
<keyword evidence="8" id="KW-1185">Reference proteome</keyword>
<dbReference type="EMBL" id="AJXU01000054">
    <property type="protein sequence ID" value="EIL88373.1"/>
    <property type="molecule type" value="Genomic_DNA"/>
</dbReference>
<evidence type="ECO:0000256" key="5">
    <source>
        <dbReference type="SAM" id="SignalP"/>
    </source>
</evidence>
<feature type="domain" description="Glycosyl hydrolases family 39 N-terminal catalytic" evidence="6">
    <location>
        <begin position="35"/>
        <end position="488"/>
    </location>
</feature>
<dbReference type="InterPro" id="IPR049166">
    <property type="entry name" value="GH39_cat"/>
</dbReference>
<organism evidence="7 8">
    <name type="scientific">Rhodanobacter fulvus Jip2</name>
    <dbReference type="NCBI Taxonomy" id="1163408"/>
    <lineage>
        <taxon>Bacteria</taxon>
        <taxon>Pseudomonadati</taxon>
        <taxon>Pseudomonadota</taxon>
        <taxon>Gammaproteobacteria</taxon>
        <taxon>Lysobacterales</taxon>
        <taxon>Rhodanobacteraceae</taxon>
        <taxon>Rhodanobacter</taxon>
    </lineage>
</organism>
<dbReference type="PRINTS" id="PR00745">
    <property type="entry name" value="GLHYDRLASE39"/>
</dbReference>
<name>I4VMD2_9GAMM</name>
<sequence length="525" mass="58937">MNMPTFRRSIAACSLVMLLACLAPVVYAAQGVRHIDIDVQGKTSPLDRFFNFSIGSDYPGTLMRDDSLAQLQTARMELGFRYIRFHAIFHDVLGTYREVDGKPVYDWTGIDRLYDRLLAMGIRPFVELGFTPEAMRTSDQHIFYWKGNTSHPVLSKWSALVTAFVRHLEQRYGQQEIRRWYFEVWNEPNLSGFWEDADQKAYFDLFDATVRHIKQVDPQLKVGGPATAGAAWVPELIEHATQVGVPIDFISTHTYGVDGGFLDEHGQSDTKLSPSPDAIVGDVRRVRQQIEQSSMPGLPLYFTEWSSSYTPRDPVHDSYVSAAYILGKLKASEGLAQGMSYWTFSDLFEEPGPPTAPFQGGFGLMNPQGIRKPAWFAYKYLNRLGASQLKTADAQSYVTWDDGVLKALVWDFVQPRQDKSNRPFYTKVFPSRQDGSVTLDLKHLPPGTYQAAVYRTGYDANDAYTAYLRMGSPASLTPDQLRQLQAATTDRPGILAVTVGVDGKASVPLPMRTNDVVLVEIRPSP</sequence>
<dbReference type="Gene3D" id="2.60.40.1500">
    <property type="entry name" value="Glycosyl hydrolase domain, family 39"/>
    <property type="match status" value="1"/>
</dbReference>
<dbReference type="eggNOG" id="COG3664">
    <property type="taxonomic scope" value="Bacteria"/>
</dbReference>
<reference evidence="7 8" key="1">
    <citation type="journal article" date="2012" name="J. Bacteriol.">
        <title>Genome sequences for six rhodanobacter strains, isolated from soils and the terrestrial subsurface, with variable denitrification capabilities.</title>
        <authorList>
            <person name="Kostka J.E."/>
            <person name="Green S.J."/>
            <person name="Rishishwar L."/>
            <person name="Prakash O."/>
            <person name="Katz L.S."/>
            <person name="Marino-Ramirez L."/>
            <person name="Jordan I.K."/>
            <person name="Munk C."/>
            <person name="Ivanova N."/>
            <person name="Mikhailova N."/>
            <person name="Watson D.B."/>
            <person name="Brown S.D."/>
            <person name="Palumbo A.V."/>
            <person name="Brooks S.C."/>
        </authorList>
    </citation>
    <scope>NUCLEOTIDE SEQUENCE [LARGE SCALE GENOMIC DNA]</scope>
    <source>
        <strain evidence="8">Jip2T</strain>
    </source>
</reference>
<gene>
    <name evidence="7" type="ORF">UU9_13032</name>
</gene>
<dbReference type="RefSeq" id="WP_007082235.1">
    <property type="nucleotide sequence ID" value="NZ_AJXU01000054.1"/>
</dbReference>
<dbReference type="SUPFAM" id="SSF51011">
    <property type="entry name" value="Glycosyl hydrolase domain"/>
    <property type="match status" value="1"/>
</dbReference>
<feature type="signal peptide" evidence="5">
    <location>
        <begin position="1"/>
        <end position="28"/>
    </location>
</feature>
<evidence type="ECO:0000256" key="3">
    <source>
        <dbReference type="ARBA" id="ARBA00023295"/>
    </source>
</evidence>
<dbReference type="AlphaFoldDB" id="I4VMD2"/>
<dbReference type="Proteomes" id="UP000004210">
    <property type="component" value="Unassembled WGS sequence"/>
</dbReference>
<dbReference type="GO" id="GO:0004553">
    <property type="term" value="F:hydrolase activity, hydrolyzing O-glycosyl compounds"/>
    <property type="evidence" value="ECO:0007669"/>
    <property type="project" value="InterPro"/>
</dbReference>
<evidence type="ECO:0000313" key="7">
    <source>
        <dbReference type="EMBL" id="EIL88373.1"/>
    </source>
</evidence>
<evidence type="ECO:0000256" key="1">
    <source>
        <dbReference type="ARBA" id="ARBA00008875"/>
    </source>
</evidence>
<dbReference type="PANTHER" id="PTHR12631">
    <property type="entry name" value="ALPHA-L-IDURONIDASE"/>
    <property type="match status" value="1"/>
</dbReference>
<feature type="chain" id="PRO_5003696167" evidence="5">
    <location>
        <begin position="29"/>
        <end position="525"/>
    </location>
</feature>